<feature type="domain" description="Transglutaminase-like" evidence="1">
    <location>
        <begin position="132"/>
        <end position="234"/>
    </location>
</feature>
<evidence type="ECO:0000313" key="3">
    <source>
        <dbReference type="Proteomes" id="UP000284219"/>
    </source>
</evidence>
<evidence type="ECO:0000313" key="2">
    <source>
        <dbReference type="EMBL" id="RKD25968.1"/>
    </source>
</evidence>
<dbReference type="Gene3D" id="3.10.620.30">
    <property type="match status" value="1"/>
</dbReference>
<dbReference type="PANTHER" id="PTHR46333">
    <property type="entry name" value="CYTOKINESIS PROTEIN 3"/>
    <property type="match status" value="1"/>
</dbReference>
<protein>
    <recommendedName>
        <fullName evidence="1">Transglutaminase-like domain-containing protein</fullName>
    </recommendedName>
</protein>
<reference evidence="2 3" key="1">
    <citation type="submission" date="2016-08" db="EMBL/GenBank/DDBJ databases">
        <title>Novel Firmicute Genomes.</title>
        <authorList>
            <person name="Poppleton D.I."/>
            <person name="Gribaldo S."/>
        </authorList>
    </citation>
    <scope>NUCLEOTIDE SEQUENCE [LARGE SCALE GENOMIC DNA]</scope>
    <source>
        <strain evidence="2 3">RAOx-1</strain>
    </source>
</reference>
<name>A0A419SNV8_9BACL</name>
<dbReference type="InterPro" id="IPR052557">
    <property type="entry name" value="CAP/Cytokinesis_protein"/>
</dbReference>
<dbReference type="AlphaFoldDB" id="A0A419SNV8"/>
<dbReference type="PANTHER" id="PTHR46333:SF2">
    <property type="entry name" value="CYTOKINESIS PROTEIN 3"/>
    <property type="match status" value="1"/>
</dbReference>
<dbReference type="SUPFAM" id="SSF54001">
    <property type="entry name" value="Cysteine proteinases"/>
    <property type="match status" value="1"/>
</dbReference>
<proteinExistence type="predicted"/>
<dbReference type="InterPro" id="IPR038765">
    <property type="entry name" value="Papain-like_cys_pep_sf"/>
</dbReference>
<gene>
    <name evidence="2" type="ORF">BEP19_03320</name>
</gene>
<dbReference type="RefSeq" id="WP_170145262.1">
    <property type="nucleotide sequence ID" value="NZ_MCHY01000006.1"/>
</dbReference>
<dbReference type="GO" id="GO:0005737">
    <property type="term" value="C:cytoplasm"/>
    <property type="evidence" value="ECO:0007669"/>
    <property type="project" value="TreeGrafter"/>
</dbReference>
<sequence>MNKKSIKVSLNIALATLILFVSLFDFTSKVASANYNLAGFSKEELQDMYPNSYASIYEALSTVNPNGFFDDKEVDYLDVKHLIQAILDTDPNLFYIKNWITYSNRDIEFNFRYTEETISKKNELLDKRTDAILKNIIQPHYSDYDKVKAIYNYVVLNTSYDYEGYITRMISNDSYTTFGTIMYGIAVCDGYTRTINYLLEKVGIESIYIVGITNSGGLHSWNMVELDGSFYHLDVTFADTSSDKDDFVNYNYFLRNSEYLLETRTWDQSKYPAADNDYAKTKLK</sequence>
<dbReference type="EMBL" id="MCHY01000006">
    <property type="protein sequence ID" value="RKD25968.1"/>
    <property type="molecule type" value="Genomic_DNA"/>
</dbReference>
<comment type="caution">
    <text evidence="2">The sequence shown here is derived from an EMBL/GenBank/DDBJ whole genome shotgun (WGS) entry which is preliminary data.</text>
</comment>
<dbReference type="Proteomes" id="UP000284219">
    <property type="component" value="Unassembled WGS sequence"/>
</dbReference>
<dbReference type="InterPro" id="IPR002931">
    <property type="entry name" value="Transglutaminase-like"/>
</dbReference>
<organism evidence="2 3">
    <name type="scientific">Ammoniphilus oxalaticus</name>
    <dbReference type="NCBI Taxonomy" id="66863"/>
    <lineage>
        <taxon>Bacteria</taxon>
        <taxon>Bacillati</taxon>
        <taxon>Bacillota</taxon>
        <taxon>Bacilli</taxon>
        <taxon>Bacillales</taxon>
        <taxon>Paenibacillaceae</taxon>
        <taxon>Aneurinibacillus group</taxon>
        <taxon>Ammoniphilus</taxon>
    </lineage>
</organism>
<dbReference type="Pfam" id="PF01841">
    <property type="entry name" value="Transglut_core"/>
    <property type="match status" value="1"/>
</dbReference>
<evidence type="ECO:0000259" key="1">
    <source>
        <dbReference type="Pfam" id="PF01841"/>
    </source>
</evidence>
<accession>A0A419SNV8</accession>
<keyword evidence="3" id="KW-1185">Reference proteome</keyword>